<reference evidence="4" key="1">
    <citation type="submission" date="2016-09" db="EMBL/GenBank/DDBJ databases">
        <authorList>
            <person name="Jeantristanb JTB J.-T."/>
            <person name="Ricardo R."/>
        </authorList>
    </citation>
    <scope>NUCLEOTIDE SEQUENCE [LARGE SCALE GENOMIC DNA]</scope>
</reference>
<feature type="region of interest" description="Disordered" evidence="1">
    <location>
        <begin position="316"/>
        <end position="385"/>
    </location>
</feature>
<feature type="compositionally biased region" description="Basic and acidic residues" evidence="1">
    <location>
        <begin position="185"/>
        <end position="194"/>
    </location>
</feature>
<feature type="compositionally biased region" description="Basic residues" evidence="1">
    <location>
        <begin position="166"/>
        <end position="176"/>
    </location>
</feature>
<evidence type="ECO:0000256" key="2">
    <source>
        <dbReference type="SAM" id="Phobius"/>
    </source>
</evidence>
<feature type="compositionally biased region" description="Basic and acidic residues" evidence="1">
    <location>
        <begin position="240"/>
        <end position="251"/>
    </location>
</feature>
<evidence type="ECO:0000313" key="4">
    <source>
        <dbReference type="Proteomes" id="UP000198372"/>
    </source>
</evidence>
<protein>
    <submittedName>
        <fullName evidence="3">BQ2448_4545 protein</fullName>
    </submittedName>
</protein>
<organism evidence="3 4">
    <name type="scientific">Microbotryum intermedium</name>
    <dbReference type="NCBI Taxonomy" id="269621"/>
    <lineage>
        <taxon>Eukaryota</taxon>
        <taxon>Fungi</taxon>
        <taxon>Dikarya</taxon>
        <taxon>Basidiomycota</taxon>
        <taxon>Pucciniomycotina</taxon>
        <taxon>Microbotryomycetes</taxon>
        <taxon>Microbotryales</taxon>
        <taxon>Microbotryaceae</taxon>
        <taxon>Microbotryum</taxon>
    </lineage>
</organism>
<keyword evidence="2" id="KW-0812">Transmembrane</keyword>
<dbReference type="EMBL" id="FMSP01000008">
    <property type="protein sequence ID" value="SCV71851.1"/>
    <property type="molecule type" value="Genomic_DNA"/>
</dbReference>
<name>A0A238FI73_9BASI</name>
<dbReference type="OrthoDB" id="2534622at2759"/>
<sequence length="508" mass="54186">MTSTIVGSPTSRARASIATANTRTGDYNFNNAMGTVPALASTRALAITQSAFSSFATPQIVVPFPSQYANQVQLAYTFSDVPVYTRTPNTYGGVEATNGYASMIALATSTANSGSGSGGGGSGGGGGEGFHWPVWATAVCAGVGGALLLTVILACCCWRKRAARRKRERQQRHRNRVNSNANRNVESERSKLRNDKAAAAAMLLETEKAGLHPSRMPPRHVGQRDGRERIPSNQYSDKVNSNDRFDYDYRPTDYPAPLPPADLCGVASHGSPRRHNQYFVHPDAESPPRSLDPEAYGPLPLHHGVDWSEHRRMISGASDDTGYTTPDERASARTSFDGSPSGLLANAAPHPRSRSHGRARPGGAGDRHSVDYAAGGGQGYHASRSRPMSYPAALSVGGGTALATSDLDIGQSLLGSAMLVGDDPEDDPSRLRVNNRSARLSQISRSTGRSTNSVTLGALTNSSHYLDDRASFETSLSANIHYAASSRSKTVEVRRSKSLKRNDSPNNE</sequence>
<evidence type="ECO:0000313" key="3">
    <source>
        <dbReference type="EMBL" id="SCV71851.1"/>
    </source>
</evidence>
<evidence type="ECO:0000256" key="1">
    <source>
        <dbReference type="SAM" id="MobiDB-lite"/>
    </source>
</evidence>
<accession>A0A238FI73</accession>
<feature type="region of interest" description="Disordered" evidence="1">
    <location>
        <begin position="484"/>
        <end position="508"/>
    </location>
</feature>
<keyword evidence="4" id="KW-1185">Reference proteome</keyword>
<feature type="compositionally biased region" description="Basic and acidic residues" evidence="1">
    <location>
        <begin position="489"/>
        <end position="508"/>
    </location>
</feature>
<feature type="transmembrane region" description="Helical" evidence="2">
    <location>
        <begin position="134"/>
        <end position="158"/>
    </location>
</feature>
<feature type="region of interest" description="Disordered" evidence="1">
    <location>
        <begin position="206"/>
        <end position="297"/>
    </location>
</feature>
<feature type="region of interest" description="Disordered" evidence="1">
    <location>
        <begin position="166"/>
        <end position="194"/>
    </location>
</feature>
<gene>
    <name evidence="3" type="ORF">BQ2448_4545</name>
</gene>
<keyword evidence="2" id="KW-0472">Membrane</keyword>
<keyword evidence="2" id="KW-1133">Transmembrane helix</keyword>
<proteinExistence type="predicted"/>
<dbReference type="AlphaFoldDB" id="A0A238FI73"/>
<dbReference type="Proteomes" id="UP000198372">
    <property type="component" value="Unassembled WGS sequence"/>
</dbReference>